<dbReference type="EMBL" id="CAJSLV010000001">
    <property type="protein sequence ID" value="CAG6390816.1"/>
    <property type="molecule type" value="Genomic_DNA"/>
</dbReference>
<evidence type="ECO:0000259" key="2">
    <source>
        <dbReference type="Pfam" id="PF12697"/>
    </source>
</evidence>
<dbReference type="InterPro" id="IPR000073">
    <property type="entry name" value="AB_hydrolase_1"/>
</dbReference>
<dbReference type="InterPro" id="IPR050266">
    <property type="entry name" value="AB_hydrolase_sf"/>
</dbReference>
<gene>
    <name evidence="3" type="ORF">SCOCK_10284</name>
</gene>
<name>A0A9W4DMU7_9ACTN</name>
<feature type="domain" description="AB hydrolase-1" evidence="2">
    <location>
        <begin position="22"/>
        <end position="258"/>
    </location>
</feature>
<evidence type="ECO:0000256" key="1">
    <source>
        <dbReference type="ARBA" id="ARBA00022801"/>
    </source>
</evidence>
<evidence type="ECO:0000313" key="3">
    <source>
        <dbReference type="EMBL" id="CAG6390816.1"/>
    </source>
</evidence>
<protein>
    <submittedName>
        <fullName evidence="3">Pimeloyl-ACP methyl ester carboxylesterase</fullName>
    </submittedName>
</protein>
<dbReference type="InterPro" id="IPR029058">
    <property type="entry name" value="AB_hydrolase_fold"/>
</dbReference>
<evidence type="ECO:0000313" key="4">
    <source>
        <dbReference type="Proteomes" id="UP001152519"/>
    </source>
</evidence>
<accession>A0A9W4DMU7</accession>
<dbReference type="PRINTS" id="PR00111">
    <property type="entry name" value="ABHYDROLASE"/>
</dbReference>
<proteinExistence type="predicted"/>
<dbReference type="Pfam" id="PF12697">
    <property type="entry name" value="Abhydrolase_6"/>
    <property type="match status" value="1"/>
</dbReference>
<organism evidence="3 4">
    <name type="scientific">Actinacidiphila cocklensis</name>
    <dbReference type="NCBI Taxonomy" id="887465"/>
    <lineage>
        <taxon>Bacteria</taxon>
        <taxon>Bacillati</taxon>
        <taxon>Actinomycetota</taxon>
        <taxon>Actinomycetes</taxon>
        <taxon>Kitasatosporales</taxon>
        <taxon>Streptomycetaceae</taxon>
        <taxon>Actinacidiphila</taxon>
    </lineage>
</organism>
<dbReference type="PANTHER" id="PTHR43798:SF31">
    <property type="entry name" value="AB HYDROLASE SUPERFAMILY PROTEIN YCLE"/>
    <property type="match status" value="1"/>
</dbReference>
<dbReference type="GO" id="GO:0016020">
    <property type="term" value="C:membrane"/>
    <property type="evidence" value="ECO:0007669"/>
    <property type="project" value="TreeGrafter"/>
</dbReference>
<dbReference type="SUPFAM" id="SSF53474">
    <property type="entry name" value="alpha/beta-Hydrolases"/>
    <property type="match status" value="1"/>
</dbReference>
<comment type="caution">
    <text evidence="3">The sequence shown here is derived from an EMBL/GenBank/DDBJ whole genome shotgun (WGS) entry which is preliminary data.</text>
</comment>
<dbReference type="InterPro" id="IPR000639">
    <property type="entry name" value="Epox_hydrolase-like"/>
</dbReference>
<dbReference type="RefSeq" id="WP_251483876.1">
    <property type="nucleotide sequence ID" value="NZ_CAJSLV010000001.1"/>
</dbReference>
<dbReference type="GO" id="GO:0016787">
    <property type="term" value="F:hydrolase activity"/>
    <property type="evidence" value="ECO:0007669"/>
    <property type="project" value="UniProtKB-KW"/>
</dbReference>
<dbReference type="Gene3D" id="3.40.50.1820">
    <property type="entry name" value="alpha/beta hydrolase"/>
    <property type="match status" value="1"/>
</dbReference>
<dbReference type="PRINTS" id="PR00412">
    <property type="entry name" value="EPOXHYDRLASE"/>
</dbReference>
<reference evidence="3" key="1">
    <citation type="submission" date="2021-05" db="EMBL/GenBank/DDBJ databases">
        <authorList>
            <person name="Arsene-Ploetze F."/>
        </authorList>
    </citation>
    <scope>NUCLEOTIDE SEQUENCE</scope>
    <source>
        <strain evidence="3">DSM 42138</strain>
    </source>
</reference>
<dbReference type="Proteomes" id="UP001152519">
    <property type="component" value="Unassembled WGS sequence"/>
</dbReference>
<keyword evidence="4" id="KW-1185">Reference proteome</keyword>
<keyword evidence="1" id="KW-0378">Hydrolase</keyword>
<sequence length="269" mass="27986">MKRLDVGDARIAYTDEGEGDAVLLLHGSFTADWFTPAGRRLAAGHRVLNVRRAGYGGSEDLAGGASVAAHADHAARVLEDAGVRRAHLVGHSSGAAVALQLASTRPDMAATLVLLDAAFPYAPDEPKHPAMPHAVEAAAEGDYERAFDVFLGGVGGPGFREVFVRELGADGLREAVAGSRYFFTVEGPALRAWDFGRTQAAAVTAPVLLAVGGEGERLGTAYRARAAQLASWLPDSQTRVVPGAGHALPLEDPASVAAMVEEFAGGRRG</sequence>
<dbReference type="PANTHER" id="PTHR43798">
    <property type="entry name" value="MONOACYLGLYCEROL LIPASE"/>
    <property type="match status" value="1"/>
</dbReference>
<dbReference type="AlphaFoldDB" id="A0A9W4DMU7"/>